<organism evidence="2 3">
    <name type="scientific">Mariniflexile fucanivorans</name>
    <dbReference type="NCBI Taxonomy" id="264023"/>
    <lineage>
        <taxon>Bacteria</taxon>
        <taxon>Pseudomonadati</taxon>
        <taxon>Bacteroidota</taxon>
        <taxon>Flavobacteriia</taxon>
        <taxon>Flavobacteriales</taxon>
        <taxon>Flavobacteriaceae</taxon>
        <taxon>Mariniflexile</taxon>
    </lineage>
</organism>
<evidence type="ECO:0000313" key="2">
    <source>
        <dbReference type="EMBL" id="TCL62806.1"/>
    </source>
</evidence>
<dbReference type="Proteomes" id="UP000295455">
    <property type="component" value="Unassembled WGS sequence"/>
</dbReference>
<evidence type="ECO:0000313" key="3">
    <source>
        <dbReference type="Proteomes" id="UP000295455"/>
    </source>
</evidence>
<keyword evidence="1" id="KW-0812">Transmembrane</keyword>
<sequence>MSFFSNINLFCFYMWKDGFIATFFVYILFYLIVSKDLLKEVFLWVLVVGLIGWYILS</sequence>
<dbReference type="EMBL" id="SLUP01000011">
    <property type="protein sequence ID" value="TCL62806.1"/>
    <property type="molecule type" value="Genomic_DNA"/>
</dbReference>
<feature type="transmembrane region" description="Helical" evidence="1">
    <location>
        <begin position="40"/>
        <end position="56"/>
    </location>
</feature>
<gene>
    <name evidence="2" type="ORF">EV196_1111</name>
</gene>
<keyword evidence="3" id="KW-1185">Reference proteome</keyword>
<feature type="transmembrane region" description="Helical" evidence="1">
    <location>
        <begin position="12"/>
        <end position="33"/>
    </location>
</feature>
<evidence type="ECO:0000256" key="1">
    <source>
        <dbReference type="SAM" id="Phobius"/>
    </source>
</evidence>
<dbReference type="AlphaFoldDB" id="A0A4R1RAR3"/>
<proteinExistence type="predicted"/>
<keyword evidence="1" id="KW-0472">Membrane</keyword>
<protein>
    <submittedName>
        <fullName evidence="2">Uncharacterized protein</fullName>
    </submittedName>
</protein>
<reference evidence="2 3" key="1">
    <citation type="submission" date="2019-03" db="EMBL/GenBank/DDBJ databases">
        <title>Genomic Encyclopedia of Type Strains, Phase IV (KMG-IV): sequencing the most valuable type-strain genomes for metagenomic binning, comparative biology and taxonomic classification.</title>
        <authorList>
            <person name="Goeker M."/>
        </authorList>
    </citation>
    <scope>NUCLEOTIDE SEQUENCE [LARGE SCALE GENOMIC DNA]</scope>
    <source>
        <strain evidence="2 3">DSM 18792</strain>
    </source>
</reference>
<comment type="caution">
    <text evidence="2">The sequence shown here is derived from an EMBL/GenBank/DDBJ whole genome shotgun (WGS) entry which is preliminary data.</text>
</comment>
<keyword evidence="1" id="KW-1133">Transmembrane helix</keyword>
<accession>A0A4R1RAR3</accession>
<name>A0A4R1RAR3_9FLAO</name>